<reference evidence="8 9" key="1">
    <citation type="submission" date="2017-07" db="EMBL/GenBank/DDBJ databases">
        <title>Draft whole genome sequences of clinical Proprionibacteriaceae strains.</title>
        <authorList>
            <person name="Bernier A.-M."/>
            <person name="Bernard K."/>
            <person name="Domingo M.-C."/>
        </authorList>
    </citation>
    <scope>NUCLEOTIDE SEQUENCE [LARGE SCALE GENOMIC DNA]</scope>
    <source>
        <strain evidence="8 9">NML 030167</strain>
    </source>
</reference>
<dbReference type="SUPFAM" id="SSF53850">
    <property type="entry name" value="Periplasmic binding protein-like II"/>
    <property type="match status" value="1"/>
</dbReference>
<dbReference type="EMBL" id="NMVO01000015">
    <property type="protein sequence ID" value="OYO11803.1"/>
    <property type="molecule type" value="Genomic_DNA"/>
</dbReference>
<evidence type="ECO:0000256" key="1">
    <source>
        <dbReference type="ARBA" id="ARBA00008725"/>
    </source>
</evidence>
<dbReference type="AlphaFoldDB" id="A0A255GBZ1"/>
<evidence type="ECO:0000313" key="8">
    <source>
        <dbReference type="EMBL" id="OYO11803.1"/>
    </source>
</evidence>
<feature type="domain" description="PBP" evidence="7">
    <location>
        <begin position="47"/>
        <end position="344"/>
    </location>
</feature>
<evidence type="ECO:0000259" key="7">
    <source>
        <dbReference type="Pfam" id="PF12849"/>
    </source>
</evidence>
<dbReference type="PROSITE" id="PS51257">
    <property type="entry name" value="PROKAR_LIPOPROTEIN"/>
    <property type="match status" value="1"/>
</dbReference>
<keyword evidence="9" id="KW-1185">Reference proteome</keyword>
<dbReference type="GO" id="GO:0035435">
    <property type="term" value="P:phosphate ion transmembrane transport"/>
    <property type="evidence" value="ECO:0007669"/>
    <property type="project" value="InterPro"/>
</dbReference>
<keyword evidence="2 4" id="KW-0813">Transport</keyword>
<dbReference type="PANTHER" id="PTHR42996:SF1">
    <property type="entry name" value="PHOSPHATE-BINDING PROTEIN PSTS"/>
    <property type="match status" value="1"/>
</dbReference>
<dbReference type="PIRSF" id="PIRSF002756">
    <property type="entry name" value="PstS"/>
    <property type="match status" value="1"/>
</dbReference>
<sequence length="375" mass="39985">MIPRCTRPLRRALTAPLAVALLGVLVACDSQPAPVLPTPSSVYACPPGQLQVEGAGSEAAMMNSYIASYAETCRNASTVVWTTSADSGRTSFVNGLVNVATSESWLSNDEVAAAQRRCQQNPAWHLPTTASPVAIVFRLDGVEQLTLSPETLAMIFSGQLNRWNDARIARENPGVTLPAQAIQVYYQNQPSGASEALGRYLARTAPLKWSPRNTTPNWRGQGQGRDRPEDVASSVAARSGTIGFVETAQLGDANRPSGEPQLGRVGIDEGQGPLLPTQEAASKALQQARFLPDDQGNDLRIDPASLSGEGAYPVVAVTYQIVCSQGLPVEVTSLTRDFLGFMLNPQTQSGLPAIGRVPLPDELRQRTTEAVAAIR</sequence>
<dbReference type="Gene3D" id="3.40.190.10">
    <property type="entry name" value="Periplasmic binding protein-like II"/>
    <property type="match status" value="2"/>
</dbReference>
<dbReference type="InterPro" id="IPR024370">
    <property type="entry name" value="PBP_domain"/>
</dbReference>
<keyword evidence="3 4" id="KW-0592">Phosphate transport</keyword>
<feature type="signal peptide" evidence="6">
    <location>
        <begin position="1"/>
        <end position="20"/>
    </location>
</feature>
<feature type="region of interest" description="Disordered" evidence="5">
    <location>
        <begin position="250"/>
        <end position="275"/>
    </location>
</feature>
<keyword evidence="6" id="KW-0732">Signal</keyword>
<dbReference type="OrthoDB" id="9801510at2"/>
<dbReference type="Pfam" id="PF12849">
    <property type="entry name" value="PBP_like_2"/>
    <property type="match status" value="1"/>
</dbReference>
<organism evidence="8 9">
    <name type="scientific">Enemella evansiae</name>
    <dbReference type="NCBI Taxonomy" id="2016499"/>
    <lineage>
        <taxon>Bacteria</taxon>
        <taxon>Bacillati</taxon>
        <taxon>Actinomycetota</taxon>
        <taxon>Actinomycetes</taxon>
        <taxon>Propionibacteriales</taxon>
        <taxon>Propionibacteriaceae</taxon>
        <taxon>Enemella</taxon>
    </lineage>
</organism>
<dbReference type="InterPro" id="IPR050962">
    <property type="entry name" value="Phosphate-bind_PstS"/>
</dbReference>
<dbReference type="GO" id="GO:0042301">
    <property type="term" value="F:phosphate ion binding"/>
    <property type="evidence" value="ECO:0007669"/>
    <property type="project" value="InterPro"/>
</dbReference>
<evidence type="ECO:0000256" key="4">
    <source>
        <dbReference type="PIRNR" id="PIRNR002756"/>
    </source>
</evidence>
<evidence type="ECO:0000256" key="2">
    <source>
        <dbReference type="ARBA" id="ARBA00022448"/>
    </source>
</evidence>
<evidence type="ECO:0000313" key="9">
    <source>
        <dbReference type="Proteomes" id="UP000215896"/>
    </source>
</evidence>
<dbReference type="InterPro" id="IPR005673">
    <property type="entry name" value="ABC_phos-bd_PstS"/>
</dbReference>
<comment type="similarity">
    <text evidence="1 4">Belongs to the PstS family.</text>
</comment>
<protein>
    <recommendedName>
        <fullName evidence="4">Phosphate-binding protein</fullName>
    </recommendedName>
</protein>
<gene>
    <name evidence="8" type="ORF">CGZ94_15505</name>
</gene>
<dbReference type="RefSeq" id="WP_094357368.1">
    <property type="nucleotide sequence ID" value="NZ_NMVK01000011.1"/>
</dbReference>
<dbReference type="GO" id="GO:0043190">
    <property type="term" value="C:ATP-binding cassette (ABC) transporter complex"/>
    <property type="evidence" value="ECO:0007669"/>
    <property type="project" value="InterPro"/>
</dbReference>
<feature type="region of interest" description="Disordered" evidence="5">
    <location>
        <begin position="211"/>
        <end position="230"/>
    </location>
</feature>
<feature type="chain" id="PRO_5038532392" description="Phosphate-binding protein" evidence="6">
    <location>
        <begin position="21"/>
        <end position="375"/>
    </location>
</feature>
<name>A0A255GBZ1_9ACTN</name>
<evidence type="ECO:0000256" key="3">
    <source>
        <dbReference type="ARBA" id="ARBA00022592"/>
    </source>
</evidence>
<feature type="compositionally biased region" description="Polar residues" evidence="5">
    <location>
        <begin position="211"/>
        <end position="220"/>
    </location>
</feature>
<evidence type="ECO:0000256" key="6">
    <source>
        <dbReference type="SAM" id="SignalP"/>
    </source>
</evidence>
<dbReference type="PANTHER" id="PTHR42996">
    <property type="entry name" value="PHOSPHATE-BINDING PROTEIN PSTS"/>
    <property type="match status" value="1"/>
</dbReference>
<comment type="caution">
    <text evidence="8">The sequence shown here is derived from an EMBL/GenBank/DDBJ whole genome shotgun (WGS) entry which is preliminary data.</text>
</comment>
<dbReference type="Proteomes" id="UP000215896">
    <property type="component" value="Unassembled WGS sequence"/>
</dbReference>
<evidence type="ECO:0000256" key="5">
    <source>
        <dbReference type="SAM" id="MobiDB-lite"/>
    </source>
</evidence>
<proteinExistence type="inferred from homology"/>
<accession>A0A255GBZ1</accession>